<sequence length="116" mass="13234">MTIETTSTNSPLEQFIDSLADQNLTYYASDLLHLTGCESMDELGTALRRATEVCTCMHIPLRENFKVVFRPQNGELVQDWRLSPMAYMLMVLNSNSQNDLVAHLQVEMVKRVLNPE</sequence>
<comment type="caution">
    <text evidence="1">The sequence shown here is derived from an EMBL/GenBank/DDBJ whole genome shotgun (WGS) entry which is preliminary data.</text>
</comment>
<evidence type="ECO:0000313" key="2">
    <source>
        <dbReference type="Proteomes" id="UP000603640"/>
    </source>
</evidence>
<dbReference type="EMBL" id="JACRVF010000001">
    <property type="protein sequence ID" value="MBC5991675.1"/>
    <property type="molecule type" value="Genomic_DNA"/>
</dbReference>
<name>A0A923SM03_9BACT</name>
<accession>A0A923SM03</accession>
<dbReference type="Proteomes" id="UP000603640">
    <property type="component" value="Unassembled WGS sequence"/>
</dbReference>
<reference evidence="1" key="1">
    <citation type="submission" date="2020-08" db="EMBL/GenBank/DDBJ databases">
        <title>Pontibacter sp. SD6 16S ribosomal RNA gene Genome sequencing and assembly.</title>
        <authorList>
            <person name="Kang M."/>
        </authorList>
    </citation>
    <scope>NUCLEOTIDE SEQUENCE</scope>
    <source>
        <strain evidence="1">SD6</strain>
    </source>
</reference>
<keyword evidence="2" id="KW-1185">Reference proteome</keyword>
<protein>
    <submittedName>
        <fullName evidence="1">Uncharacterized protein</fullName>
    </submittedName>
</protein>
<proteinExistence type="predicted"/>
<evidence type="ECO:0000313" key="1">
    <source>
        <dbReference type="EMBL" id="MBC5991675.1"/>
    </source>
</evidence>
<gene>
    <name evidence="1" type="ORF">H8S84_02365</name>
</gene>
<organism evidence="1 2">
    <name type="scientific">Pontibacter cellulosilyticus</name>
    <dbReference type="NCBI Taxonomy" id="1720253"/>
    <lineage>
        <taxon>Bacteria</taxon>
        <taxon>Pseudomonadati</taxon>
        <taxon>Bacteroidota</taxon>
        <taxon>Cytophagia</taxon>
        <taxon>Cytophagales</taxon>
        <taxon>Hymenobacteraceae</taxon>
        <taxon>Pontibacter</taxon>
    </lineage>
</organism>
<dbReference type="AlphaFoldDB" id="A0A923SM03"/>